<organism evidence="3 4">
    <name type="scientific">Methylobacterium isbiliense</name>
    <dbReference type="NCBI Taxonomy" id="315478"/>
    <lineage>
        <taxon>Bacteria</taxon>
        <taxon>Pseudomonadati</taxon>
        <taxon>Pseudomonadota</taxon>
        <taxon>Alphaproteobacteria</taxon>
        <taxon>Hyphomicrobiales</taxon>
        <taxon>Methylobacteriaceae</taxon>
        <taxon>Methylobacterium</taxon>
    </lineage>
</organism>
<feature type="domain" description="DUF1468" evidence="2">
    <location>
        <begin position="7"/>
        <end position="146"/>
    </location>
</feature>
<keyword evidence="1" id="KW-0472">Membrane</keyword>
<dbReference type="Pfam" id="PF07331">
    <property type="entry name" value="TctB"/>
    <property type="match status" value="1"/>
</dbReference>
<sequence>MRLNDAVIGGLLLALAVAVFLSARTLPDVPGQRYGAAVFPMLVACGLGGCGLALTLAGLRHWEGAVTPAPWMRSPAAWGRLSATLLLILFYIAAAEPLGFLPVAFVVLFALIVLLGGRWWVAALVAALVALVVAKSFGSLLLVPLPRGLLWL</sequence>
<protein>
    <recommendedName>
        <fullName evidence="2">DUF1468 domain-containing protein</fullName>
    </recommendedName>
</protein>
<gene>
    <name evidence="3" type="ORF">GMJLKIPL_5231</name>
</gene>
<keyword evidence="1" id="KW-1133">Transmembrane helix</keyword>
<evidence type="ECO:0000256" key="1">
    <source>
        <dbReference type="SAM" id="Phobius"/>
    </source>
</evidence>
<dbReference type="EMBL" id="BPQQ01000071">
    <property type="protein sequence ID" value="GJE03278.1"/>
    <property type="molecule type" value="Genomic_DNA"/>
</dbReference>
<feature type="transmembrane region" description="Helical" evidence="1">
    <location>
        <begin position="77"/>
        <end position="94"/>
    </location>
</feature>
<keyword evidence="4" id="KW-1185">Reference proteome</keyword>
<feature type="transmembrane region" description="Helical" evidence="1">
    <location>
        <begin position="100"/>
        <end position="117"/>
    </location>
</feature>
<evidence type="ECO:0000313" key="4">
    <source>
        <dbReference type="Proteomes" id="UP001055153"/>
    </source>
</evidence>
<evidence type="ECO:0000313" key="3">
    <source>
        <dbReference type="EMBL" id="GJE03278.1"/>
    </source>
</evidence>
<dbReference type="Proteomes" id="UP001055153">
    <property type="component" value="Unassembled WGS sequence"/>
</dbReference>
<reference evidence="3" key="2">
    <citation type="submission" date="2021-08" db="EMBL/GenBank/DDBJ databases">
        <authorList>
            <person name="Tani A."/>
            <person name="Ola A."/>
            <person name="Ogura Y."/>
            <person name="Katsura K."/>
            <person name="Hayashi T."/>
        </authorList>
    </citation>
    <scope>NUCLEOTIDE SEQUENCE</scope>
    <source>
        <strain evidence="3">DSM 17168</strain>
    </source>
</reference>
<reference evidence="3" key="1">
    <citation type="journal article" date="2021" name="Front. Microbiol.">
        <title>Comprehensive Comparative Genomics and Phenotyping of Methylobacterium Species.</title>
        <authorList>
            <person name="Alessa O."/>
            <person name="Ogura Y."/>
            <person name="Fujitani Y."/>
            <person name="Takami H."/>
            <person name="Hayashi T."/>
            <person name="Sahin N."/>
            <person name="Tani A."/>
        </authorList>
    </citation>
    <scope>NUCLEOTIDE SEQUENCE</scope>
    <source>
        <strain evidence="3">DSM 17168</strain>
    </source>
</reference>
<name>A0ABQ4SN04_9HYPH</name>
<dbReference type="RefSeq" id="WP_238240673.1">
    <property type="nucleotide sequence ID" value="NZ_BPQQ01000071.1"/>
</dbReference>
<comment type="caution">
    <text evidence="3">The sequence shown here is derived from an EMBL/GenBank/DDBJ whole genome shotgun (WGS) entry which is preliminary data.</text>
</comment>
<keyword evidence="1" id="KW-0812">Transmembrane</keyword>
<dbReference type="InterPro" id="IPR009936">
    <property type="entry name" value="DUF1468"/>
</dbReference>
<evidence type="ECO:0000259" key="2">
    <source>
        <dbReference type="Pfam" id="PF07331"/>
    </source>
</evidence>
<feature type="transmembrane region" description="Helical" evidence="1">
    <location>
        <begin position="124"/>
        <end position="145"/>
    </location>
</feature>
<proteinExistence type="predicted"/>
<feature type="transmembrane region" description="Helical" evidence="1">
    <location>
        <begin position="35"/>
        <end position="56"/>
    </location>
</feature>
<accession>A0ABQ4SN04</accession>